<organism evidence="8 9">
    <name type="scientific">Sedimentitalea nanhaiensis</name>
    <dbReference type="NCBI Taxonomy" id="999627"/>
    <lineage>
        <taxon>Bacteria</taxon>
        <taxon>Pseudomonadati</taxon>
        <taxon>Pseudomonadota</taxon>
        <taxon>Alphaproteobacteria</taxon>
        <taxon>Rhodobacterales</taxon>
        <taxon>Paracoccaceae</taxon>
        <taxon>Sedimentitalea</taxon>
    </lineage>
</organism>
<keyword evidence="9" id="KW-1185">Reference proteome</keyword>
<evidence type="ECO:0000256" key="3">
    <source>
        <dbReference type="ARBA" id="ARBA00022475"/>
    </source>
</evidence>
<proteinExistence type="inferred from homology"/>
<dbReference type="PANTHER" id="PTHR33884:SF3">
    <property type="entry name" value="UPF0410 PROTEIN YMGE"/>
    <property type="match status" value="1"/>
</dbReference>
<keyword evidence="4 7" id="KW-0812">Transmembrane</keyword>
<dbReference type="AlphaFoldDB" id="A0A1I6XEC9"/>
<dbReference type="STRING" id="999627.SAMN05216236_101237"/>
<dbReference type="PANTHER" id="PTHR33884">
    <property type="entry name" value="UPF0410 PROTEIN YMGE"/>
    <property type="match status" value="1"/>
</dbReference>
<reference evidence="8 9" key="1">
    <citation type="submission" date="2016-10" db="EMBL/GenBank/DDBJ databases">
        <authorList>
            <person name="de Groot N.N."/>
        </authorList>
    </citation>
    <scope>NUCLEOTIDE SEQUENCE [LARGE SCALE GENOMIC DNA]</scope>
    <source>
        <strain evidence="8 9">CGMCC 1.10959</strain>
    </source>
</reference>
<evidence type="ECO:0000256" key="4">
    <source>
        <dbReference type="ARBA" id="ARBA00022692"/>
    </source>
</evidence>
<accession>A0A1I6XEC9</accession>
<comment type="similarity">
    <text evidence="2">Belongs to the UPF0410 family.</text>
</comment>
<dbReference type="EMBL" id="FPAW01000001">
    <property type="protein sequence ID" value="SFT36675.1"/>
    <property type="molecule type" value="Genomic_DNA"/>
</dbReference>
<dbReference type="RefSeq" id="WP_027263180.1">
    <property type="nucleotide sequence ID" value="NZ_FPAW01000001.1"/>
</dbReference>
<dbReference type="Pfam" id="PF04226">
    <property type="entry name" value="Transgly_assoc"/>
    <property type="match status" value="1"/>
</dbReference>
<sequence>MEFNSVIAMLLVGAIAGWIAGKLMKGRGFGLFGNIIVGIVGAFLAGVIFPTLGFAVGGGVIASIFHATIGSVILLFVIGLVRRA</sequence>
<dbReference type="eggNOG" id="COG2261">
    <property type="taxonomic scope" value="Bacteria"/>
</dbReference>
<feature type="transmembrane region" description="Helical" evidence="7">
    <location>
        <begin position="6"/>
        <end position="24"/>
    </location>
</feature>
<evidence type="ECO:0000256" key="6">
    <source>
        <dbReference type="ARBA" id="ARBA00023136"/>
    </source>
</evidence>
<evidence type="ECO:0000256" key="1">
    <source>
        <dbReference type="ARBA" id="ARBA00004651"/>
    </source>
</evidence>
<dbReference type="Proteomes" id="UP000182466">
    <property type="component" value="Unassembled WGS sequence"/>
</dbReference>
<evidence type="ECO:0000313" key="9">
    <source>
        <dbReference type="Proteomes" id="UP000182466"/>
    </source>
</evidence>
<evidence type="ECO:0000313" key="8">
    <source>
        <dbReference type="EMBL" id="SFT36675.1"/>
    </source>
</evidence>
<evidence type="ECO:0000256" key="7">
    <source>
        <dbReference type="SAM" id="Phobius"/>
    </source>
</evidence>
<evidence type="ECO:0000256" key="5">
    <source>
        <dbReference type="ARBA" id="ARBA00022989"/>
    </source>
</evidence>
<gene>
    <name evidence="8" type="ORF">SAMN05216236_101237</name>
</gene>
<dbReference type="OrthoDB" id="9815411at2"/>
<name>A0A1I6XEC9_9RHOB</name>
<keyword evidence="3" id="KW-1003">Cell membrane</keyword>
<keyword evidence="6 7" id="KW-0472">Membrane</keyword>
<dbReference type="GO" id="GO:0005886">
    <property type="term" value="C:plasma membrane"/>
    <property type="evidence" value="ECO:0007669"/>
    <property type="project" value="UniProtKB-SubCell"/>
</dbReference>
<feature type="transmembrane region" description="Helical" evidence="7">
    <location>
        <begin position="31"/>
        <end position="54"/>
    </location>
</feature>
<protein>
    <submittedName>
        <fullName evidence="8">Uncharacterized membrane protein YeaQ/YmgE, transglycosylase-associated protein family</fullName>
    </submittedName>
</protein>
<comment type="subcellular location">
    <subcellularLocation>
        <location evidence="1">Cell membrane</location>
        <topology evidence="1">Multi-pass membrane protein</topology>
    </subcellularLocation>
</comment>
<dbReference type="InterPro" id="IPR007341">
    <property type="entry name" value="Transgly_assoc"/>
</dbReference>
<evidence type="ECO:0000256" key="2">
    <source>
        <dbReference type="ARBA" id="ARBA00011006"/>
    </source>
</evidence>
<feature type="transmembrane region" description="Helical" evidence="7">
    <location>
        <begin position="60"/>
        <end position="81"/>
    </location>
</feature>
<keyword evidence="5 7" id="KW-1133">Transmembrane helix</keyword>